<dbReference type="EMBL" id="RQTK01000639">
    <property type="protein sequence ID" value="RUS76736.1"/>
    <property type="molecule type" value="Genomic_DNA"/>
</dbReference>
<feature type="domain" description="BHLH" evidence="2">
    <location>
        <begin position="134"/>
        <end position="191"/>
    </location>
</feature>
<dbReference type="GO" id="GO:0000981">
    <property type="term" value="F:DNA-binding transcription factor activity, RNA polymerase II-specific"/>
    <property type="evidence" value="ECO:0007669"/>
    <property type="project" value="TreeGrafter"/>
</dbReference>
<dbReference type="STRING" id="188477.A0A433T5E2"/>
<sequence>MTNYEGSPSVQFDSIFHHNFAGFLDAKTRSYNNYNAYSHQERSRSCPGYGEGQDAMSPCLYPPPPRNSPMYRPSCMLTPLSPYPASSPGSTVSQGNENYPGAMREMVMASPPCRRRLDFNEGTSVLELSLEAPVAVAKRNERERNRVKLINMTFQKLRQHLPLMGVGSKGKSRKLSKVQTLRSAIDYIRELQQQVHKNQQQQERPQHQQGALSKLHDEFLQMKYCSSYCNSSEEDTLAEDEDFFDENKSEYERYSPAQSVDDACSNSNNYNINSANIGSTMISHNDNNNNISRSANVGGGCALSEAYPSIISFGDEIKFIAEDHHLTSGNIPE</sequence>
<dbReference type="PANTHER" id="PTHR23349:SF108">
    <property type="entry name" value="BHLH DOMAIN-CONTAINING PROTEIN"/>
    <property type="match status" value="1"/>
</dbReference>
<evidence type="ECO:0000313" key="4">
    <source>
        <dbReference type="Proteomes" id="UP000271974"/>
    </source>
</evidence>
<dbReference type="InterPro" id="IPR011598">
    <property type="entry name" value="bHLH_dom"/>
</dbReference>
<dbReference type="SUPFAM" id="SSF47459">
    <property type="entry name" value="HLH, helix-loop-helix DNA-binding domain"/>
    <property type="match status" value="1"/>
</dbReference>
<name>A0A433T5E2_ELYCH</name>
<dbReference type="PANTHER" id="PTHR23349">
    <property type="entry name" value="BASIC HELIX-LOOP-HELIX TRANSCRIPTION FACTOR, TWIST"/>
    <property type="match status" value="1"/>
</dbReference>
<dbReference type="GO" id="GO:0000977">
    <property type="term" value="F:RNA polymerase II transcription regulatory region sequence-specific DNA binding"/>
    <property type="evidence" value="ECO:0007669"/>
    <property type="project" value="TreeGrafter"/>
</dbReference>
<evidence type="ECO:0000313" key="3">
    <source>
        <dbReference type="EMBL" id="RUS76736.1"/>
    </source>
</evidence>
<dbReference type="PROSITE" id="PS50888">
    <property type="entry name" value="BHLH"/>
    <property type="match status" value="1"/>
</dbReference>
<dbReference type="InterPro" id="IPR050283">
    <property type="entry name" value="E-box_TF_Regulators"/>
</dbReference>
<dbReference type="Pfam" id="PF00010">
    <property type="entry name" value="HLH"/>
    <property type="match status" value="1"/>
</dbReference>
<dbReference type="Proteomes" id="UP000271974">
    <property type="component" value="Unassembled WGS sequence"/>
</dbReference>
<dbReference type="AlphaFoldDB" id="A0A433T5E2"/>
<comment type="caution">
    <text evidence="3">The sequence shown here is derived from an EMBL/GenBank/DDBJ whole genome shotgun (WGS) entry which is preliminary data.</text>
</comment>
<accession>A0A433T5E2</accession>
<evidence type="ECO:0000256" key="1">
    <source>
        <dbReference type="ARBA" id="ARBA00023125"/>
    </source>
</evidence>
<dbReference type="OrthoDB" id="5976910at2759"/>
<keyword evidence="4" id="KW-1185">Reference proteome</keyword>
<gene>
    <name evidence="3" type="ORF">EGW08_015492</name>
</gene>
<dbReference type="InterPro" id="IPR036638">
    <property type="entry name" value="HLH_DNA-bd_sf"/>
</dbReference>
<organism evidence="3 4">
    <name type="scientific">Elysia chlorotica</name>
    <name type="common">Eastern emerald elysia</name>
    <name type="synonym">Sea slug</name>
    <dbReference type="NCBI Taxonomy" id="188477"/>
    <lineage>
        <taxon>Eukaryota</taxon>
        <taxon>Metazoa</taxon>
        <taxon>Spiralia</taxon>
        <taxon>Lophotrochozoa</taxon>
        <taxon>Mollusca</taxon>
        <taxon>Gastropoda</taxon>
        <taxon>Heterobranchia</taxon>
        <taxon>Euthyneura</taxon>
        <taxon>Panpulmonata</taxon>
        <taxon>Sacoglossa</taxon>
        <taxon>Placobranchoidea</taxon>
        <taxon>Plakobranchidae</taxon>
        <taxon>Elysia</taxon>
    </lineage>
</organism>
<dbReference type="CDD" id="cd11418">
    <property type="entry name" value="bHLH_TS_ASCL"/>
    <property type="match status" value="1"/>
</dbReference>
<evidence type="ECO:0000259" key="2">
    <source>
        <dbReference type="PROSITE" id="PS50888"/>
    </source>
</evidence>
<dbReference type="GO" id="GO:0032502">
    <property type="term" value="P:developmental process"/>
    <property type="evidence" value="ECO:0007669"/>
    <property type="project" value="TreeGrafter"/>
</dbReference>
<reference evidence="3 4" key="1">
    <citation type="submission" date="2019-01" db="EMBL/GenBank/DDBJ databases">
        <title>A draft genome assembly of the solar-powered sea slug Elysia chlorotica.</title>
        <authorList>
            <person name="Cai H."/>
            <person name="Li Q."/>
            <person name="Fang X."/>
            <person name="Li J."/>
            <person name="Curtis N.E."/>
            <person name="Altenburger A."/>
            <person name="Shibata T."/>
            <person name="Feng M."/>
            <person name="Maeda T."/>
            <person name="Schwartz J.A."/>
            <person name="Shigenobu S."/>
            <person name="Lundholm N."/>
            <person name="Nishiyama T."/>
            <person name="Yang H."/>
            <person name="Hasebe M."/>
            <person name="Li S."/>
            <person name="Pierce S.K."/>
            <person name="Wang J."/>
        </authorList>
    </citation>
    <scope>NUCLEOTIDE SEQUENCE [LARGE SCALE GENOMIC DNA]</scope>
    <source>
        <strain evidence="3">EC2010</strain>
        <tissue evidence="3">Whole organism of an adult</tissue>
    </source>
</reference>
<dbReference type="GO" id="GO:0046983">
    <property type="term" value="F:protein dimerization activity"/>
    <property type="evidence" value="ECO:0007669"/>
    <property type="project" value="InterPro"/>
</dbReference>
<dbReference type="Gene3D" id="4.10.280.10">
    <property type="entry name" value="Helix-loop-helix DNA-binding domain"/>
    <property type="match status" value="1"/>
</dbReference>
<keyword evidence="1" id="KW-0238">DNA-binding</keyword>
<proteinExistence type="predicted"/>
<protein>
    <recommendedName>
        <fullName evidence="2">BHLH domain-containing protein</fullName>
    </recommendedName>
</protein>
<dbReference type="SMART" id="SM00353">
    <property type="entry name" value="HLH"/>
    <property type="match status" value="1"/>
</dbReference>